<evidence type="ECO:0000256" key="8">
    <source>
        <dbReference type="ARBA" id="ARBA00024647"/>
    </source>
</evidence>
<keyword evidence="5 9" id="KW-0067">ATP-binding</keyword>
<dbReference type="Pfam" id="PF05190">
    <property type="entry name" value="MutS_IV"/>
    <property type="match status" value="1"/>
</dbReference>
<dbReference type="InterPro" id="IPR005748">
    <property type="entry name" value="DNA_mismatch_repair_MutS"/>
</dbReference>
<evidence type="ECO:0000256" key="4">
    <source>
        <dbReference type="ARBA" id="ARBA00022763"/>
    </source>
</evidence>
<sequence>MAAIPTPRLHRGVTHLSRQTKSRARHPMSTPQHTPMMQQYLALKREHADKLLFYRMGDFYELFYEDAEKASRLLDITLTARGASAGNPIKMAGIPYHAAEGYLARLVKMGESVAIAEQIGDPALAKGPVERKVVRIVTPGTLTDAALLDDKRDNLVLAVNMVKGVLGLAWLSLASGEFKIMQASVEDLASELERLKPAELVIPDDTGLAAFEGISTPKKKLPPWQFDIESSKLALTRHFGTRDLAGFGADTLPVAVGAAGALLEYVKSTQGVNPAHISALSVEDAGELIRMDAATRRNLELTETIRGEASPTLASLLDTCATSMGSRLLGHWLHHPMRNHGKLARRHGAVRALLSRYQDVHAELDQVSDIERITSRVALRSARPRDLSALRDSLTALSGVKALAASLDSELLNELAGVLPTESPVQKMLAAAILPEPATFLRDGGVINDGFSPVLDELRAIQTDCGDFLLKLEAREKERTGITTLKVEFNRVHGFYIEVSKAQSDKVPDDYRRRQTLKNAERYITPELKEFEDKALTAQDRALALEKQLYEALLDQLAPHIAELKLIAQAVAALDVLSAFAQRAAIGNYAEPQFVPEPKLDIVAGRHPVVEAEVERFIANDTRLSAERKLLLITGPNMGGKSTYMRQNALITLLAHVGSFVPADSAVIGPIDRIFTRIGASDDLAGGRSTFMVEMTETANILNNASEHSLVLMDEVGRGTSTFDGLALAWAIARALIEKNRAYTLFATHYFELTTLAGEYPAVANVHLSAVEHKDRIVFLHHVEDGPASQSYGLAVAQLAGVPAKVIRDARRHLAELENQSAARVQPDLFSAPAPASEPELSPAMDRLQEIDPDVLSPRQALEILYELKKLAD</sequence>
<dbReference type="NCBIfam" id="NF003810">
    <property type="entry name" value="PRK05399.1"/>
    <property type="match status" value="1"/>
</dbReference>
<dbReference type="InterPro" id="IPR036678">
    <property type="entry name" value="MutS_con_dom_sf"/>
</dbReference>
<dbReference type="GO" id="GO:0003684">
    <property type="term" value="F:damaged DNA binding"/>
    <property type="evidence" value="ECO:0007669"/>
    <property type="project" value="UniProtKB-UniRule"/>
</dbReference>
<evidence type="ECO:0000256" key="6">
    <source>
        <dbReference type="ARBA" id="ARBA00023125"/>
    </source>
</evidence>
<dbReference type="CDD" id="cd03284">
    <property type="entry name" value="ABC_MutS1"/>
    <property type="match status" value="1"/>
</dbReference>
<evidence type="ECO:0000313" key="13">
    <source>
        <dbReference type="EMBL" id="OVE49047.1"/>
    </source>
</evidence>
<evidence type="ECO:0000256" key="1">
    <source>
        <dbReference type="ARBA" id="ARBA00006271"/>
    </source>
</evidence>
<dbReference type="SUPFAM" id="SSF53150">
    <property type="entry name" value="DNA repair protein MutS, domain II"/>
    <property type="match status" value="1"/>
</dbReference>
<dbReference type="AlphaFoldDB" id="A0A202BBX1"/>
<comment type="similarity">
    <text evidence="1 9 10">Belongs to the DNA mismatch repair MutS family.</text>
</comment>
<dbReference type="InterPro" id="IPR045076">
    <property type="entry name" value="MutS"/>
</dbReference>
<keyword evidence="4 9" id="KW-0227">DNA damage</keyword>
<dbReference type="Gene3D" id="1.10.1420.10">
    <property type="match status" value="2"/>
</dbReference>
<dbReference type="GO" id="GO:0005829">
    <property type="term" value="C:cytosol"/>
    <property type="evidence" value="ECO:0007669"/>
    <property type="project" value="TreeGrafter"/>
</dbReference>
<dbReference type="PANTHER" id="PTHR11361:SF34">
    <property type="entry name" value="DNA MISMATCH REPAIR PROTEIN MSH1, MITOCHONDRIAL"/>
    <property type="match status" value="1"/>
</dbReference>
<evidence type="ECO:0000259" key="12">
    <source>
        <dbReference type="PROSITE" id="PS00486"/>
    </source>
</evidence>
<dbReference type="PANTHER" id="PTHR11361">
    <property type="entry name" value="DNA MISMATCH REPAIR PROTEIN MUTS FAMILY MEMBER"/>
    <property type="match status" value="1"/>
</dbReference>
<dbReference type="GO" id="GO:0030983">
    <property type="term" value="F:mismatched DNA binding"/>
    <property type="evidence" value="ECO:0007669"/>
    <property type="project" value="InterPro"/>
</dbReference>
<evidence type="ECO:0000256" key="10">
    <source>
        <dbReference type="RuleBase" id="RU003756"/>
    </source>
</evidence>
<dbReference type="SUPFAM" id="SSF55271">
    <property type="entry name" value="DNA repair protein MutS, domain I"/>
    <property type="match status" value="1"/>
</dbReference>
<dbReference type="PROSITE" id="PS00486">
    <property type="entry name" value="DNA_MISMATCH_REPAIR_2"/>
    <property type="match status" value="1"/>
</dbReference>
<dbReference type="InterPro" id="IPR007861">
    <property type="entry name" value="DNA_mismatch_repair_MutS_clamp"/>
</dbReference>
<keyword evidence="3 9" id="KW-0547">Nucleotide-binding</keyword>
<dbReference type="InterPro" id="IPR007696">
    <property type="entry name" value="DNA_mismatch_repair_MutS_core"/>
</dbReference>
<comment type="caution">
    <text evidence="13">The sequence shown here is derived from an EMBL/GenBank/DDBJ whole genome shotgun (WGS) entry which is preliminary data.</text>
</comment>
<dbReference type="FunFam" id="3.40.1170.10:FF:000001">
    <property type="entry name" value="DNA mismatch repair protein MutS"/>
    <property type="match status" value="1"/>
</dbReference>
<dbReference type="FunFam" id="1.10.1420.10:FF:000001">
    <property type="entry name" value="DNA mismatch repair protein MutS"/>
    <property type="match status" value="1"/>
</dbReference>
<feature type="compositionally biased region" description="Basic residues" evidence="11">
    <location>
        <begin position="8"/>
        <end position="26"/>
    </location>
</feature>
<name>A0A202BBX1_CHRVL</name>
<dbReference type="Pfam" id="PF05188">
    <property type="entry name" value="MutS_II"/>
    <property type="match status" value="1"/>
</dbReference>
<dbReference type="Pfam" id="PF05192">
    <property type="entry name" value="MutS_III"/>
    <property type="match status" value="1"/>
</dbReference>
<comment type="function">
    <text evidence="8 9">This protein is involved in the repair of mismatches in DNA. It is possible that it carries out the mismatch recognition step. This protein has a weak ATPase activity.</text>
</comment>
<gene>
    <name evidence="9" type="primary">mutS</name>
    <name evidence="13" type="ORF">CBW21_07515</name>
</gene>
<evidence type="ECO:0000313" key="14">
    <source>
        <dbReference type="Proteomes" id="UP000196342"/>
    </source>
</evidence>
<dbReference type="InterPro" id="IPR027417">
    <property type="entry name" value="P-loop_NTPase"/>
</dbReference>
<dbReference type="GO" id="GO:0005524">
    <property type="term" value="F:ATP binding"/>
    <property type="evidence" value="ECO:0007669"/>
    <property type="project" value="UniProtKB-UniRule"/>
</dbReference>
<feature type="region of interest" description="Disordered" evidence="11">
    <location>
        <begin position="1"/>
        <end position="34"/>
    </location>
</feature>
<feature type="binding site" evidence="9">
    <location>
        <begin position="635"/>
        <end position="642"/>
    </location>
    <ligand>
        <name>ATP</name>
        <dbReference type="ChEBI" id="CHEBI:30616"/>
    </ligand>
</feature>
<dbReference type="InterPro" id="IPR016151">
    <property type="entry name" value="DNA_mismatch_repair_MutS_N"/>
</dbReference>
<evidence type="ECO:0000256" key="11">
    <source>
        <dbReference type="SAM" id="MobiDB-lite"/>
    </source>
</evidence>
<evidence type="ECO:0000256" key="2">
    <source>
        <dbReference type="ARBA" id="ARBA00021982"/>
    </source>
</evidence>
<dbReference type="Gene3D" id="6.10.140.430">
    <property type="match status" value="1"/>
</dbReference>
<dbReference type="GO" id="GO:0006298">
    <property type="term" value="P:mismatch repair"/>
    <property type="evidence" value="ECO:0007669"/>
    <property type="project" value="UniProtKB-UniRule"/>
</dbReference>
<dbReference type="InterPro" id="IPR000432">
    <property type="entry name" value="DNA_mismatch_repair_MutS_C"/>
</dbReference>
<dbReference type="Gene3D" id="3.30.420.110">
    <property type="entry name" value="MutS, connector domain"/>
    <property type="match status" value="1"/>
</dbReference>
<evidence type="ECO:0000256" key="5">
    <source>
        <dbReference type="ARBA" id="ARBA00022840"/>
    </source>
</evidence>
<dbReference type="Gene3D" id="3.40.1170.10">
    <property type="entry name" value="DNA repair protein MutS, domain I"/>
    <property type="match status" value="1"/>
</dbReference>
<dbReference type="SMART" id="SM00533">
    <property type="entry name" value="MUTSd"/>
    <property type="match status" value="1"/>
</dbReference>
<dbReference type="Pfam" id="PF00488">
    <property type="entry name" value="MutS_V"/>
    <property type="match status" value="1"/>
</dbReference>
<evidence type="ECO:0000256" key="3">
    <source>
        <dbReference type="ARBA" id="ARBA00022741"/>
    </source>
</evidence>
<dbReference type="PIRSF" id="PIRSF037677">
    <property type="entry name" value="DNA_mis_repair_Msh6"/>
    <property type="match status" value="1"/>
</dbReference>
<accession>A0A202BBX1</accession>
<dbReference type="InterPro" id="IPR017261">
    <property type="entry name" value="DNA_mismatch_repair_MutS/MSH"/>
</dbReference>
<keyword evidence="7 9" id="KW-0234">DNA repair</keyword>
<keyword evidence="14" id="KW-1185">Reference proteome</keyword>
<dbReference type="Pfam" id="PF01624">
    <property type="entry name" value="MutS_I"/>
    <property type="match status" value="1"/>
</dbReference>
<dbReference type="SUPFAM" id="SSF48334">
    <property type="entry name" value="DNA repair protein MutS, domain III"/>
    <property type="match status" value="1"/>
</dbReference>
<dbReference type="InterPro" id="IPR036187">
    <property type="entry name" value="DNA_mismatch_repair_MutS_sf"/>
</dbReference>
<dbReference type="SUPFAM" id="SSF52540">
    <property type="entry name" value="P-loop containing nucleoside triphosphate hydrolases"/>
    <property type="match status" value="1"/>
</dbReference>
<dbReference type="FunFam" id="3.40.50.300:FF:000870">
    <property type="entry name" value="MutS protein homolog 4"/>
    <property type="match status" value="1"/>
</dbReference>
<dbReference type="HAMAP" id="MF_00096">
    <property type="entry name" value="MutS"/>
    <property type="match status" value="1"/>
</dbReference>
<feature type="domain" description="DNA mismatch repair proteins mutS family" evidence="12">
    <location>
        <begin position="709"/>
        <end position="725"/>
    </location>
</feature>
<dbReference type="EMBL" id="NHOO01000005">
    <property type="protein sequence ID" value="OVE49047.1"/>
    <property type="molecule type" value="Genomic_DNA"/>
</dbReference>
<keyword evidence="6 9" id="KW-0238">DNA-binding</keyword>
<dbReference type="Gene3D" id="3.40.50.300">
    <property type="entry name" value="P-loop containing nucleotide triphosphate hydrolases"/>
    <property type="match status" value="1"/>
</dbReference>
<proteinExistence type="inferred from homology"/>
<dbReference type="SMART" id="SM00534">
    <property type="entry name" value="MUTSac"/>
    <property type="match status" value="1"/>
</dbReference>
<protein>
    <recommendedName>
        <fullName evidence="2 9">DNA mismatch repair protein MutS</fullName>
    </recommendedName>
</protein>
<dbReference type="Proteomes" id="UP000196342">
    <property type="component" value="Unassembled WGS sequence"/>
</dbReference>
<reference evidence="13 14" key="1">
    <citation type="submission" date="2017-05" db="EMBL/GenBank/DDBJ databases">
        <title>Chromobacterium violaceum GHPS1 isolated from Hydrocarbon polluted soil in French Guiana display an awesome secondary metabolite arsenal and a battery of drug and heavy-metal-resistance and detoxification of xenobiotics proteins.</title>
        <authorList>
            <person name="Belbahri L."/>
        </authorList>
    </citation>
    <scope>NUCLEOTIDE SEQUENCE [LARGE SCALE GENOMIC DNA]</scope>
    <source>
        <strain evidence="13 14">GHPS1</strain>
    </source>
</reference>
<dbReference type="GO" id="GO:0140664">
    <property type="term" value="F:ATP-dependent DNA damage sensor activity"/>
    <property type="evidence" value="ECO:0007669"/>
    <property type="project" value="InterPro"/>
</dbReference>
<evidence type="ECO:0000256" key="9">
    <source>
        <dbReference type="HAMAP-Rule" id="MF_00096"/>
    </source>
</evidence>
<organism evidence="13 14">
    <name type="scientific">Chromobacterium violaceum</name>
    <dbReference type="NCBI Taxonomy" id="536"/>
    <lineage>
        <taxon>Bacteria</taxon>
        <taxon>Pseudomonadati</taxon>
        <taxon>Pseudomonadota</taxon>
        <taxon>Betaproteobacteria</taxon>
        <taxon>Neisseriales</taxon>
        <taxon>Chromobacteriaceae</taxon>
        <taxon>Chromobacterium</taxon>
    </lineage>
</organism>
<dbReference type="InterPro" id="IPR007860">
    <property type="entry name" value="DNA_mmatch_repair_MutS_con_dom"/>
</dbReference>
<dbReference type="SMR" id="A0A202BBX1"/>
<evidence type="ECO:0000256" key="7">
    <source>
        <dbReference type="ARBA" id="ARBA00023204"/>
    </source>
</evidence>
<dbReference type="NCBIfam" id="TIGR01070">
    <property type="entry name" value="mutS1"/>
    <property type="match status" value="1"/>
</dbReference>
<dbReference type="OMA" id="TPMMAQY"/>
<dbReference type="InterPro" id="IPR007695">
    <property type="entry name" value="DNA_mismatch_repair_MutS-lik_N"/>
</dbReference>